<dbReference type="GO" id="GO:0016020">
    <property type="term" value="C:membrane"/>
    <property type="evidence" value="ECO:0007669"/>
    <property type="project" value="UniProtKB-SubCell"/>
</dbReference>
<dbReference type="GO" id="GO:0140359">
    <property type="term" value="F:ABC-type transporter activity"/>
    <property type="evidence" value="ECO:0007669"/>
    <property type="project" value="InterPro"/>
</dbReference>
<name>A0A6L5XUW1_9FIRM</name>
<dbReference type="RefSeq" id="WP_154516338.1">
    <property type="nucleotide sequence ID" value="NZ_VUMT01000002.1"/>
</dbReference>
<gene>
    <name evidence="9" type="ORF">FYJ58_01685</name>
</gene>
<dbReference type="AlphaFoldDB" id="A0A6L5XUW1"/>
<keyword evidence="4 5" id="KW-0472">Membrane</keyword>
<evidence type="ECO:0000313" key="10">
    <source>
        <dbReference type="Proteomes" id="UP000482209"/>
    </source>
</evidence>
<feature type="transmembrane region" description="Helical" evidence="5">
    <location>
        <begin position="718"/>
        <end position="742"/>
    </location>
</feature>
<feature type="domain" description="DUF7088" evidence="8">
    <location>
        <begin position="326"/>
        <end position="414"/>
    </location>
</feature>
<evidence type="ECO:0000256" key="3">
    <source>
        <dbReference type="ARBA" id="ARBA00022989"/>
    </source>
</evidence>
<evidence type="ECO:0000256" key="4">
    <source>
        <dbReference type="ARBA" id="ARBA00023136"/>
    </source>
</evidence>
<evidence type="ECO:0000259" key="7">
    <source>
        <dbReference type="Pfam" id="PF12698"/>
    </source>
</evidence>
<reference evidence="9 10" key="1">
    <citation type="submission" date="2019-08" db="EMBL/GenBank/DDBJ databases">
        <title>In-depth cultivation of the pig gut microbiome towards novel bacterial diversity and tailored functional studies.</title>
        <authorList>
            <person name="Wylensek D."/>
            <person name="Hitch T.C.A."/>
            <person name="Clavel T."/>
        </authorList>
    </citation>
    <scope>NUCLEOTIDE SEQUENCE [LARGE SCALE GENOMIC DNA]</scope>
    <source>
        <strain evidence="9 10">WCA-693-APC-MOT-I</strain>
    </source>
</reference>
<evidence type="ECO:0000259" key="6">
    <source>
        <dbReference type="Pfam" id="PF09822"/>
    </source>
</evidence>
<feature type="transmembrane region" description="Helical" evidence="5">
    <location>
        <begin position="47"/>
        <end position="69"/>
    </location>
</feature>
<feature type="domain" description="ABC-2 type transporter transmembrane" evidence="7">
    <location>
        <begin position="37"/>
        <end position="219"/>
    </location>
</feature>
<keyword evidence="3 5" id="KW-1133">Transmembrane helix</keyword>
<feature type="transmembrane region" description="Helical" evidence="5">
    <location>
        <begin position="90"/>
        <end position="115"/>
    </location>
</feature>
<evidence type="ECO:0000256" key="5">
    <source>
        <dbReference type="SAM" id="Phobius"/>
    </source>
</evidence>
<dbReference type="EMBL" id="VUMT01000002">
    <property type="protein sequence ID" value="MSS62605.1"/>
    <property type="molecule type" value="Genomic_DNA"/>
</dbReference>
<dbReference type="InterPro" id="IPR013525">
    <property type="entry name" value="ABC2_TM"/>
</dbReference>
<keyword evidence="10" id="KW-1185">Reference proteome</keyword>
<feature type="transmembrane region" description="Helical" evidence="5">
    <location>
        <begin position="184"/>
        <end position="203"/>
    </location>
</feature>
<sequence length="747" mass="82672">MSAIYKKELKSYFTNMIGFVFIAFFLAIIGIYTVVYNFLNGYSNFEYVLNSISFLFVILVPIITMRVMAEEKKQKTDQLLFTSPVSIEKIVIGKYLAVLTLFLITMGITLTYPLILRQFGTVNMALAYGGILGFTLLGAAYIAVGVFISSLTESQVIAAVISFLTMLLMNLMAGIGSLLPTSGISNFLIISILVLVVVLISYFTLHSVIIPIVAAVIGEGILTGIYFWKSDLFEGLAANILNWFSVTERYNNFALGILDGSALFYYLSVIGIFLFLTIQLTKNSFTTKKLKNGAYRTAVIVVSVVIVLFTNLIVGELDITKDLSTNGMFTLTDETKKLAGKLEDDISIYYIVSKGNEVSNIEKILDKYNQISDHVKVIKKDPVKYPTFTSKYTDEEVVENSVIVVNNKTNSSKYIPYSDLLETQIDYTTYQSQVTGLDVEGQVTSALSYVTEKNFPKMYIVTGHGEAELGEKIKASIKKLNVETEEFQTLSSQSIPDDCEILFVNAPTSDFTKDEVKMMKAYLKAGGKAILNFGYTEDAMTNYRDLLEEYGVRPVSGLVLEQNGNYVGNYPTDLIPTIEEDDITSGIDKYIVSQLSKGLKFDENLKSVTIKPLLATSEGAYSKTDLDSEELGKEDGDIDGPFYLGAAITKKESDKTESKVAVYSSSHLLDEEVLSIGQFGNDKLFLNTISWLADIEHGLSIPVRSIAQNYLTLTGGQIGFYSVVIVIGIPLALIITGLVIWLRRRKG</sequence>
<evidence type="ECO:0000256" key="1">
    <source>
        <dbReference type="ARBA" id="ARBA00004141"/>
    </source>
</evidence>
<comment type="caution">
    <text evidence="9">The sequence shown here is derived from an EMBL/GenBank/DDBJ whole genome shotgun (WGS) entry which is preliminary data.</text>
</comment>
<protein>
    <submittedName>
        <fullName evidence="9">Uncharacterized protein</fullName>
    </submittedName>
</protein>
<evidence type="ECO:0000256" key="2">
    <source>
        <dbReference type="ARBA" id="ARBA00022692"/>
    </source>
</evidence>
<accession>A0A6L5XUW1</accession>
<feature type="transmembrane region" description="Helical" evidence="5">
    <location>
        <begin position="12"/>
        <end position="35"/>
    </location>
</feature>
<dbReference type="Pfam" id="PF12698">
    <property type="entry name" value="ABC2_membrane_3"/>
    <property type="match status" value="1"/>
</dbReference>
<feature type="transmembrane region" description="Helical" evidence="5">
    <location>
        <begin position="127"/>
        <end position="149"/>
    </location>
</feature>
<feature type="transmembrane region" description="Helical" evidence="5">
    <location>
        <begin position="263"/>
        <end position="281"/>
    </location>
</feature>
<dbReference type="Pfam" id="PF09822">
    <property type="entry name" value="ABC_transp_aux"/>
    <property type="match status" value="1"/>
</dbReference>
<feature type="transmembrane region" description="Helical" evidence="5">
    <location>
        <begin position="156"/>
        <end position="178"/>
    </location>
</feature>
<feature type="domain" description="ABC-type uncharacterised transport system" evidence="6">
    <location>
        <begin position="456"/>
        <end position="687"/>
    </location>
</feature>
<feature type="transmembrane region" description="Helical" evidence="5">
    <location>
        <begin position="293"/>
        <end position="314"/>
    </location>
</feature>
<evidence type="ECO:0000259" key="8">
    <source>
        <dbReference type="Pfam" id="PF23357"/>
    </source>
</evidence>
<comment type="subcellular location">
    <subcellularLocation>
        <location evidence="1">Membrane</location>
        <topology evidence="1">Multi-pass membrane protein</topology>
    </subcellularLocation>
</comment>
<proteinExistence type="predicted"/>
<dbReference type="InterPro" id="IPR055396">
    <property type="entry name" value="DUF7088"/>
</dbReference>
<keyword evidence="2 5" id="KW-0812">Transmembrane</keyword>
<feature type="transmembrane region" description="Helical" evidence="5">
    <location>
        <begin position="208"/>
        <end position="228"/>
    </location>
</feature>
<organism evidence="9 10">
    <name type="scientific">Velocimicrobium porci</name>
    <dbReference type="NCBI Taxonomy" id="2606634"/>
    <lineage>
        <taxon>Bacteria</taxon>
        <taxon>Bacillati</taxon>
        <taxon>Bacillota</taxon>
        <taxon>Clostridia</taxon>
        <taxon>Lachnospirales</taxon>
        <taxon>Lachnospiraceae</taxon>
        <taxon>Velocimicrobium</taxon>
    </lineage>
</organism>
<evidence type="ECO:0000313" key="9">
    <source>
        <dbReference type="EMBL" id="MSS62605.1"/>
    </source>
</evidence>
<dbReference type="InterPro" id="IPR019196">
    <property type="entry name" value="ABC_transp_unknown"/>
</dbReference>
<dbReference type="Pfam" id="PF23357">
    <property type="entry name" value="DUF7088"/>
    <property type="match status" value="1"/>
</dbReference>
<dbReference type="Proteomes" id="UP000482209">
    <property type="component" value="Unassembled WGS sequence"/>
</dbReference>